<evidence type="ECO:0000313" key="9">
    <source>
        <dbReference type="Proteomes" id="UP000663873"/>
    </source>
</evidence>
<dbReference type="Proteomes" id="UP000663848">
    <property type="component" value="Unassembled WGS sequence"/>
</dbReference>
<dbReference type="SUPFAM" id="SSF101898">
    <property type="entry name" value="NHL repeat"/>
    <property type="match status" value="1"/>
</dbReference>
<feature type="repeat" description="NHL" evidence="4">
    <location>
        <begin position="193"/>
        <end position="232"/>
    </location>
</feature>
<keyword evidence="9" id="KW-1185">Reference proteome</keyword>
<dbReference type="PANTHER" id="PTHR10680:SF14">
    <property type="entry name" value="PEPTIDYL-GLYCINE ALPHA-AMIDATING MONOOXYGENASE"/>
    <property type="match status" value="1"/>
</dbReference>
<evidence type="ECO:0000313" key="7">
    <source>
        <dbReference type="EMBL" id="CAF4601557.1"/>
    </source>
</evidence>
<keyword evidence="2" id="KW-0677">Repeat</keyword>
<comment type="caution">
    <text evidence="6">The sequence shown here is derived from an EMBL/GenBank/DDBJ whole genome shotgun (WGS) entry which is preliminary data.</text>
</comment>
<evidence type="ECO:0000256" key="2">
    <source>
        <dbReference type="ARBA" id="ARBA00022737"/>
    </source>
</evidence>
<reference evidence="6" key="1">
    <citation type="submission" date="2021-02" db="EMBL/GenBank/DDBJ databases">
        <authorList>
            <person name="Nowell W R."/>
        </authorList>
    </citation>
    <scope>NUCLEOTIDE SEQUENCE</scope>
</reference>
<dbReference type="EMBL" id="CAJOBO010005911">
    <property type="protein sequence ID" value="CAF4553276.1"/>
    <property type="molecule type" value="Genomic_DNA"/>
</dbReference>
<dbReference type="PANTHER" id="PTHR10680">
    <property type="entry name" value="PEPTIDYL-GLYCINE ALPHA-AMIDATING MONOOXYGENASE"/>
    <property type="match status" value="1"/>
</dbReference>
<dbReference type="InterPro" id="IPR011042">
    <property type="entry name" value="6-blade_b-propeller_TolB-like"/>
</dbReference>
<dbReference type="Gene3D" id="2.40.10.500">
    <property type="match status" value="1"/>
</dbReference>
<evidence type="ECO:0000313" key="6">
    <source>
        <dbReference type="EMBL" id="CAF4553276.1"/>
    </source>
</evidence>
<evidence type="ECO:0000256" key="4">
    <source>
        <dbReference type="PROSITE-ProRule" id="PRU00504"/>
    </source>
</evidence>
<accession>A0A820YVB6</accession>
<name>A0A820YVB6_9BILA</name>
<dbReference type="CDD" id="cd05819">
    <property type="entry name" value="NHL"/>
    <property type="match status" value="1"/>
</dbReference>
<dbReference type="Proteomes" id="UP000663873">
    <property type="component" value="Unassembled WGS sequence"/>
</dbReference>
<organism evidence="6 8">
    <name type="scientific">Rotaria socialis</name>
    <dbReference type="NCBI Taxonomy" id="392032"/>
    <lineage>
        <taxon>Eukaryota</taxon>
        <taxon>Metazoa</taxon>
        <taxon>Spiralia</taxon>
        <taxon>Gnathifera</taxon>
        <taxon>Rotifera</taxon>
        <taxon>Eurotatoria</taxon>
        <taxon>Bdelloidea</taxon>
        <taxon>Philodinida</taxon>
        <taxon>Philodinidae</taxon>
        <taxon>Rotaria</taxon>
    </lineage>
</organism>
<dbReference type="EMBL" id="CAJOBP010001269">
    <property type="protein sequence ID" value="CAF4269754.1"/>
    <property type="molecule type" value="Genomic_DNA"/>
</dbReference>
<evidence type="ECO:0000313" key="8">
    <source>
        <dbReference type="Proteomes" id="UP000663851"/>
    </source>
</evidence>
<proteinExistence type="predicted"/>
<dbReference type="Gene3D" id="2.120.10.30">
    <property type="entry name" value="TolB, C-terminal domain"/>
    <property type="match status" value="1"/>
</dbReference>
<gene>
    <name evidence="6" type="ORF">HFQ381_LOCUS31007</name>
    <name evidence="7" type="ORF">QYT958_LOCUS11584</name>
    <name evidence="5" type="ORF">UJA718_LOCUS10698</name>
</gene>
<evidence type="ECO:0000256" key="1">
    <source>
        <dbReference type="ARBA" id="ARBA00022729"/>
    </source>
</evidence>
<protein>
    <submittedName>
        <fullName evidence="6">Uncharacterized protein</fullName>
    </submittedName>
</protein>
<dbReference type="Pfam" id="PF01436">
    <property type="entry name" value="NHL"/>
    <property type="match status" value="1"/>
</dbReference>
<dbReference type="InterPro" id="IPR029035">
    <property type="entry name" value="DHS-like_NAD/FAD-binding_dom"/>
</dbReference>
<keyword evidence="1" id="KW-0732">Signal</keyword>
<dbReference type="InterPro" id="IPR001258">
    <property type="entry name" value="NHL_repeat"/>
</dbReference>
<evidence type="ECO:0000256" key="3">
    <source>
        <dbReference type="ARBA" id="ARBA00023180"/>
    </source>
</evidence>
<keyword evidence="3" id="KW-0325">Glycoprotein</keyword>
<evidence type="ECO:0000313" key="5">
    <source>
        <dbReference type="EMBL" id="CAF4269754.1"/>
    </source>
</evidence>
<dbReference type="AlphaFoldDB" id="A0A820YVB6"/>
<dbReference type="Proteomes" id="UP000663851">
    <property type="component" value="Unassembled WGS sequence"/>
</dbReference>
<dbReference type="PROSITE" id="PS51125">
    <property type="entry name" value="NHL"/>
    <property type="match status" value="1"/>
</dbReference>
<dbReference type="Gene3D" id="3.40.50.1220">
    <property type="entry name" value="TPP-binding domain"/>
    <property type="match status" value="1"/>
</dbReference>
<dbReference type="SUPFAM" id="SSF52467">
    <property type="entry name" value="DHS-like NAD/FAD-binding domain"/>
    <property type="match status" value="1"/>
</dbReference>
<dbReference type="EMBL" id="CAJOBR010001360">
    <property type="protein sequence ID" value="CAF4601557.1"/>
    <property type="molecule type" value="Genomic_DNA"/>
</dbReference>
<sequence>MQEYQLNLVFQHFVVLEDFGDNLKLHFVLLLFRNAVACSPSLVWEFYHHRRELVRTKQPNEAHIALAKAEKQFEKEGKPFNVITQNVDAGGNGSGDGLNQLNRTTYLFVDRQQNVYVPDKPNHRVMKWNKGTKESIVVAGGQDYGNALAQLTYSNELFVNTLGTLYVADQVNHHVMRWTLGDKKQGTLIVDGDRKGEGTNQFSNPIGLSFDRYGNLYVVDMSNHRVQRFSIETDL</sequence>